<keyword evidence="4" id="KW-1185">Reference proteome</keyword>
<organism evidence="3 4">
    <name type="scientific">Rhodofomes roseus</name>
    <dbReference type="NCBI Taxonomy" id="34475"/>
    <lineage>
        <taxon>Eukaryota</taxon>
        <taxon>Fungi</taxon>
        <taxon>Dikarya</taxon>
        <taxon>Basidiomycota</taxon>
        <taxon>Agaricomycotina</taxon>
        <taxon>Agaricomycetes</taxon>
        <taxon>Polyporales</taxon>
        <taxon>Rhodofomes</taxon>
    </lineage>
</organism>
<feature type="transmembrane region" description="Helical" evidence="1">
    <location>
        <begin position="35"/>
        <end position="57"/>
    </location>
</feature>
<feature type="transmembrane region" description="Helical" evidence="1">
    <location>
        <begin position="607"/>
        <end position="625"/>
    </location>
</feature>
<evidence type="ECO:0008006" key="5">
    <source>
        <dbReference type="Google" id="ProtNLM"/>
    </source>
</evidence>
<evidence type="ECO:0000313" key="4">
    <source>
        <dbReference type="Proteomes" id="UP000814176"/>
    </source>
</evidence>
<keyword evidence="1" id="KW-1133">Transmembrane helix</keyword>
<keyword evidence="2" id="KW-0732">Signal</keyword>
<evidence type="ECO:0000256" key="2">
    <source>
        <dbReference type="SAM" id="SignalP"/>
    </source>
</evidence>
<sequence length="812" mass="89555">MLSPLPALSLLIDVAGALASSTLQLLNKHVADRQAALQVLVLLVETTVFSLLFLVLISASFALALSLVDDELPADDELTRWMGGGRRPETHRPRPSGVAFLTRSLRRSLAAGFSPAALRWQLCNFDSLADEHDPSFVKWVEDHGDLIVTHIGRSGPYVVINRAILLTLGDDGVVESFYERPTSTYVARLGKQSWVNCCLMIRLCDFDKAVQWRRDRRWIRNWIDRVREEASGFAWSPLDPFWDPKSRPLSRLPASVALDKLSAYGGIPSTSRYGLALDRAISVLEKGACEKTVEWIGTWSASFSYLRANAARVAITTTDDAVALDYMANSDTPGPSHSCPKWKALKRSLLALDTLNAQLHLDSTNKVLCSEVRDAQKAYEELLILYCLWEESATETGQASETNNGVEEKVEPLPLNLLNRRMCVKKRLRDELAVDGVIPGRIQPGRRLNANVEGVAPGVLVANAVAIFLSAKAAQPDPSPLAATTLIALSSIILHSLQAWTRPPSTHEFPHLTKVLVGALTLAFSAHVVFLILLHLSRNNILSDVSRLLCVFHAVLAENITKIWSFVHLTRWRHRTLVLTLLYVAITTQLASFAVGVWLLFDRHLQVVWGLPAVVLWIAFGILVASSRQVSRRQRFSGNPVGGHWSTLKTQTCVLACVTGVGATASTVLACIGVWLDWKLMFFVEFALIECMTAWASFSTINLQGTTAKATSWSPRTIAKRESSIFGPTNPEIDAKCENAEDPPTSVPVLHDLESVGTVGSDKTSKFSDVIEMTPVETFPKWGKSDTTMVQAAVETQDEEKFEGFKESIDFV</sequence>
<keyword evidence="1" id="KW-0472">Membrane</keyword>
<dbReference type="EMBL" id="JADCUA010000004">
    <property type="protein sequence ID" value="KAH9841007.1"/>
    <property type="molecule type" value="Genomic_DNA"/>
</dbReference>
<feature type="transmembrane region" description="Helical" evidence="1">
    <location>
        <begin position="577"/>
        <end position="601"/>
    </location>
</feature>
<comment type="caution">
    <text evidence="3">The sequence shown here is derived from an EMBL/GenBank/DDBJ whole genome shotgun (WGS) entry which is preliminary data.</text>
</comment>
<proteinExistence type="predicted"/>
<dbReference type="RefSeq" id="XP_047782473.1">
    <property type="nucleotide sequence ID" value="XM_047921453.1"/>
</dbReference>
<keyword evidence="1" id="KW-0812">Transmembrane</keyword>
<dbReference type="Proteomes" id="UP000814176">
    <property type="component" value="Unassembled WGS sequence"/>
</dbReference>
<gene>
    <name evidence="3" type="ORF">C8Q71DRAFT_721433</name>
</gene>
<accession>A0ABQ8KRK6</accession>
<feature type="transmembrane region" description="Helical" evidence="1">
    <location>
        <begin position="512"/>
        <end position="533"/>
    </location>
</feature>
<evidence type="ECO:0000256" key="1">
    <source>
        <dbReference type="SAM" id="Phobius"/>
    </source>
</evidence>
<name>A0ABQ8KRK6_9APHY</name>
<feature type="chain" id="PRO_5046969774" description="Transmembrane protein" evidence="2">
    <location>
        <begin position="20"/>
        <end position="812"/>
    </location>
</feature>
<evidence type="ECO:0000313" key="3">
    <source>
        <dbReference type="EMBL" id="KAH9841007.1"/>
    </source>
</evidence>
<feature type="transmembrane region" description="Helical" evidence="1">
    <location>
        <begin position="481"/>
        <end position="500"/>
    </location>
</feature>
<feature type="transmembrane region" description="Helical" evidence="1">
    <location>
        <begin position="653"/>
        <end position="676"/>
    </location>
</feature>
<protein>
    <recommendedName>
        <fullName evidence="5">Transmembrane protein</fullName>
    </recommendedName>
</protein>
<feature type="signal peptide" evidence="2">
    <location>
        <begin position="1"/>
        <end position="19"/>
    </location>
</feature>
<reference evidence="3 4" key="1">
    <citation type="journal article" date="2021" name="Environ. Microbiol.">
        <title>Gene family expansions and transcriptome signatures uncover fungal adaptations to wood decay.</title>
        <authorList>
            <person name="Hage H."/>
            <person name="Miyauchi S."/>
            <person name="Viragh M."/>
            <person name="Drula E."/>
            <person name="Min B."/>
            <person name="Chaduli D."/>
            <person name="Navarro D."/>
            <person name="Favel A."/>
            <person name="Norest M."/>
            <person name="Lesage-Meessen L."/>
            <person name="Balint B."/>
            <person name="Merenyi Z."/>
            <person name="de Eugenio L."/>
            <person name="Morin E."/>
            <person name="Martinez A.T."/>
            <person name="Baldrian P."/>
            <person name="Stursova M."/>
            <person name="Martinez M.J."/>
            <person name="Novotny C."/>
            <person name="Magnuson J.K."/>
            <person name="Spatafora J.W."/>
            <person name="Maurice S."/>
            <person name="Pangilinan J."/>
            <person name="Andreopoulos W."/>
            <person name="LaButti K."/>
            <person name="Hundley H."/>
            <person name="Na H."/>
            <person name="Kuo A."/>
            <person name="Barry K."/>
            <person name="Lipzen A."/>
            <person name="Henrissat B."/>
            <person name="Riley R."/>
            <person name="Ahrendt S."/>
            <person name="Nagy L.G."/>
            <person name="Grigoriev I.V."/>
            <person name="Martin F."/>
            <person name="Rosso M.N."/>
        </authorList>
    </citation>
    <scope>NUCLEOTIDE SEQUENCE [LARGE SCALE GENOMIC DNA]</scope>
    <source>
        <strain evidence="3 4">CIRM-BRFM 1785</strain>
    </source>
</reference>
<dbReference type="GeneID" id="72002185"/>
<feature type="transmembrane region" description="Helical" evidence="1">
    <location>
        <begin position="450"/>
        <end position="469"/>
    </location>
</feature>